<keyword evidence="7" id="KW-1185">Reference proteome</keyword>
<name>A0A8J1TWP2_OWEFU</name>
<dbReference type="InterPro" id="IPR007593">
    <property type="entry name" value="CD225/Dispanin_fam"/>
</dbReference>
<comment type="similarity">
    <text evidence="2">Belongs to the CD225/Dispanin family.</text>
</comment>
<dbReference type="PANTHER" id="PTHR14948:SF46">
    <property type="entry name" value="DISPANIN SUBFAMILY A MEMBER 2B-LIKE-RELATED"/>
    <property type="match status" value="1"/>
</dbReference>
<evidence type="ECO:0000256" key="1">
    <source>
        <dbReference type="ARBA" id="ARBA00004370"/>
    </source>
</evidence>
<dbReference type="AlphaFoldDB" id="A0A8J1TWP2"/>
<evidence type="ECO:0000313" key="7">
    <source>
        <dbReference type="Proteomes" id="UP000749559"/>
    </source>
</evidence>
<dbReference type="OrthoDB" id="10038436at2759"/>
<accession>A0A8J1TWP2</accession>
<dbReference type="GO" id="GO:0016020">
    <property type="term" value="C:membrane"/>
    <property type="evidence" value="ECO:0007669"/>
    <property type="project" value="UniProtKB-SubCell"/>
</dbReference>
<comment type="subcellular location">
    <subcellularLocation>
        <location evidence="1">Membrane</location>
    </subcellularLocation>
</comment>
<keyword evidence="3" id="KW-0812">Transmembrane</keyword>
<evidence type="ECO:0000256" key="3">
    <source>
        <dbReference type="ARBA" id="ARBA00022692"/>
    </source>
</evidence>
<keyword evidence="4" id="KW-1133">Transmembrane helix</keyword>
<gene>
    <name evidence="6" type="ORF">OFUS_LOCUS15411</name>
</gene>
<dbReference type="Pfam" id="PF04505">
    <property type="entry name" value="CD225"/>
    <property type="match status" value="1"/>
</dbReference>
<dbReference type="EMBL" id="CAIIXF020000007">
    <property type="protein sequence ID" value="CAH1790163.1"/>
    <property type="molecule type" value="Genomic_DNA"/>
</dbReference>
<dbReference type="Proteomes" id="UP000749559">
    <property type="component" value="Unassembled WGS sequence"/>
</dbReference>
<dbReference type="InterPro" id="IPR051423">
    <property type="entry name" value="CD225/Dispanin"/>
</dbReference>
<keyword evidence="5" id="KW-0472">Membrane</keyword>
<organism evidence="6 7">
    <name type="scientific">Owenia fusiformis</name>
    <name type="common">Polychaete worm</name>
    <dbReference type="NCBI Taxonomy" id="6347"/>
    <lineage>
        <taxon>Eukaryota</taxon>
        <taxon>Metazoa</taxon>
        <taxon>Spiralia</taxon>
        <taxon>Lophotrochozoa</taxon>
        <taxon>Annelida</taxon>
        <taxon>Polychaeta</taxon>
        <taxon>Sedentaria</taxon>
        <taxon>Canalipalpata</taxon>
        <taxon>Sabellida</taxon>
        <taxon>Oweniida</taxon>
        <taxon>Oweniidae</taxon>
        <taxon>Owenia</taxon>
    </lineage>
</organism>
<reference evidence="6" key="1">
    <citation type="submission" date="2022-03" db="EMBL/GenBank/DDBJ databases">
        <authorList>
            <person name="Martin C."/>
        </authorList>
    </citation>
    <scope>NUCLEOTIDE SEQUENCE</scope>
</reference>
<dbReference type="PANTHER" id="PTHR14948">
    <property type="entry name" value="NG5"/>
    <property type="match status" value="1"/>
</dbReference>
<sequence length="114" mass="12143">MQAIQMQPAAQPHVVVVQAGGQDQKKPPNYLCLAVFVMLCCDFPLGLVAVICAAVSDSNYNEGDIEAASNKGKIALCLSIFSIITTVGFIIFVVVFCVVVAKSFFGIPVWFLSG</sequence>
<evidence type="ECO:0000313" key="6">
    <source>
        <dbReference type="EMBL" id="CAH1790163.1"/>
    </source>
</evidence>
<protein>
    <submittedName>
        <fullName evidence="6">Uncharacterized protein</fullName>
    </submittedName>
</protein>
<evidence type="ECO:0000256" key="5">
    <source>
        <dbReference type="ARBA" id="ARBA00023136"/>
    </source>
</evidence>
<evidence type="ECO:0000256" key="4">
    <source>
        <dbReference type="ARBA" id="ARBA00022989"/>
    </source>
</evidence>
<proteinExistence type="inferred from homology"/>
<comment type="caution">
    <text evidence="6">The sequence shown here is derived from an EMBL/GenBank/DDBJ whole genome shotgun (WGS) entry which is preliminary data.</text>
</comment>
<evidence type="ECO:0000256" key="2">
    <source>
        <dbReference type="ARBA" id="ARBA00006843"/>
    </source>
</evidence>